<dbReference type="InterPro" id="IPR008939">
    <property type="entry name" value="Lytic_TGlycosylase_superhlx_U"/>
</dbReference>
<dbReference type="Gene3D" id="1.10.1240.20">
    <property type="entry name" value="Lytic transglycosylase, superhelical linker domain"/>
    <property type="match status" value="1"/>
</dbReference>
<accession>A0ABU1GP65</accession>
<dbReference type="RefSeq" id="WP_309637308.1">
    <property type="nucleotide sequence ID" value="NZ_JARWAL010000012.1"/>
</dbReference>
<dbReference type="PANTHER" id="PTHR37423:SF5">
    <property type="entry name" value="SOLUBLE LYTIC MUREIN TRANSGLYCOSYLASE"/>
    <property type="match status" value="1"/>
</dbReference>
<dbReference type="InterPro" id="IPR000189">
    <property type="entry name" value="Transglyc_AS"/>
</dbReference>
<gene>
    <name evidence="6" type="ORF">QC820_13465</name>
</gene>
<organism evidence="6 7">
    <name type="scientific">Halomonas mongoliensis</name>
    <dbReference type="NCBI Taxonomy" id="321265"/>
    <lineage>
        <taxon>Bacteria</taxon>
        <taxon>Pseudomonadati</taxon>
        <taxon>Pseudomonadota</taxon>
        <taxon>Gammaproteobacteria</taxon>
        <taxon>Oceanospirillales</taxon>
        <taxon>Halomonadaceae</taxon>
        <taxon>Halomonas</taxon>
    </lineage>
</organism>
<feature type="domain" description="Transglycosylase SLT" evidence="4">
    <location>
        <begin position="490"/>
        <end position="597"/>
    </location>
</feature>
<evidence type="ECO:0000259" key="4">
    <source>
        <dbReference type="Pfam" id="PF01464"/>
    </source>
</evidence>
<name>A0ABU1GP65_9GAMM</name>
<sequence>MRLRHSALPFSARRSGARRIATLLTALALSLPLVQAQADDRAMRDALEAARNQQWEGFDFGAIEAHPLAGYVEYHRLRSRLPQLEPRQVLGFIDRHADSPLGEWLRGQAIAQYGHAGRYDSLLAVADGEPAGTARQCYYYTAKLGSDPAAAAEGGLSLWMVGRSQPDACDTLFGTLRSQGVIGEQQIWERKMLAWQAGESGLASFLGRQLGSRWEGARAAMEQLGGDFAAVTRVPACLGPECRASGPLFAAAMHGFTRADTEAALEAWRKIAPHLPIEREHRAGIERDLIFYSLVRDIRHNRGWVDQTLAERSDADLLELRVRAALGERDWRGVLEWLSRMEPDTRDDTRWHYWAGRAQEQLGDDARAREAYARAAEGRSFFGFAAADRLGQPYALNLERNGFDESFRDQVARWPAVQRTEALLRINEPGLAASEWYGAVERATAREARALADYAQRRGWHAKLVQTTITGRMWDALEWRFPEAYREHFLHWGRMTGVDPYLLMGIARRESAYNPEAVSPAGARGLMQVMPGTATQLARQLGISDPGPYGVLDPELNIRLGSTYIRDMLDRYRGNRIAAAAAYNAGPGRVDRWLADAPEEFDLFVESIPFRETRLYVQAVLSYRAIFESLANGGSSQGVSMLSPTEKAVRYDRSLLARN</sequence>
<dbReference type="PROSITE" id="PS00922">
    <property type="entry name" value="TRANSGLYCOSYLASE"/>
    <property type="match status" value="1"/>
</dbReference>
<dbReference type="Pfam" id="PF01464">
    <property type="entry name" value="SLT"/>
    <property type="match status" value="1"/>
</dbReference>
<dbReference type="Gene3D" id="1.10.530.10">
    <property type="match status" value="1"/>
</dbReference>
<dbReference type="InterPro" id="IPR023346">
    <property type="entry name" value="Lysozyme-like_dom_sf"/>
</dbReference>
<dbReference type="Proteomes" id="UP001252270">
    <property type="component" value="Unassembled WGS sequence"/>
</dbReference>
<comment type="similarity">
    <text evidence="1">Belongs to the transglycosylase Slt family.</text>
</comment>
<dbReference type="InterPro" id="IPR037061">
    <property type="entry name" value="Lytic_TGlycoase_superhlx_L_sf"/>
</dbReference>
<evidence type="ECO:0000256" key="3">
    <source>
        <dbReference type="SAM" id="SignalP"/>
    </source>
</evidence>
<dbReference type="PANTHER" id="PTHR37423">
    <property type="entry name" value="SOLUBLE LYTIC MUREIN TRANSGLYCOSYLASE-RELATED"/>
    <property type="match status" value="1"/>
</dbReference>
<dbReference type="SUPFAM" id="SSF53955">
    <property type="entry name" value="Lysozyme-like"/>
    <property type="match status" value="1"/>
</dbReference>
<dbReference type="CDD" id="cd13401">
    <property type="entry name" value="Slt70-like"/>
    <property type="match status" value="1"/>
</dbReference>
<evidence type="ECO:0000313" key="7">
    <source>
        <dbReference type="Proteomes" id="UP001252270"/>
    </source>
</evidence>
<keyword evidence="2 3" id="KW-0732">Signal</keyword>
<dbReference type="InterPro" id="IPR008258">
    <property type="entry name" value="Transglycosylase_SLT_dom_1"/>
</dbReference>
<comment type="caution">
    <text evidence="6">The sequence shown here is derived from an EMBL/GenBank/DDBJ whole genome shotgun (WGS) entry which is preliminary data.</text>
</comment>
<dbReference type="Gene3D" id="1.25.20.10">
    <property type="entry name" value="Bacterial muramidases"/>
    <property type="match status" value="1"/>
</dbReference>
<dbReference type="EMBL" id="JARWAL010000012">
    <property type="protein sequence ID" value="MDR5893820.1"/>
    <property type="molecule type" value="Genomic_DNA"/>
</dbReference>
<evidence type="ECO:0000313" key="6">
    <source>
        <dbReference type="EMBL" id="MDR5893820.1"/>
    </source>
</evidence>
<feature type="domain" description="Lytic transglycosylase superhelical linker" evidence="5">
    <location>
        <begin position="411"/>
        <end position="477"/>
    </location>
</feature>
<feature type="chain" id="PRO_5045331126" evidence="3">
    <location>
        <begin position="39"/>
        <end position="659"/>
    </location>
</feature>
<feature type="signal peptide" evidence="3">
    <location>
        <begin position="1"/>
        <end position="38"/>
    </location>
</feature>
<dbReference type="InterPro" id="IPR012289">
    <property type="entry name" value="Lytic_TGlycosylase_superhlx_L"/>
</dbReference>
<protein>
    <submittedName>
        <fullName evidence="6">Transglycosylase SLT domain-containing protein</fullName>
    </submittedName>
</protein>
<evidence type="ECO:0000259" key="5">
    <source>
        <dbReference type="Pfam" id="PF14718"/>
    </source>
</evidence>
<keyword evidence="7" id="KW-1185">Reference proteome</keyword>
<evidence type="ECO:0000256" key="1">
    <source>
        <dbReference type="ARBA" id="ARBA00007734"/>
    </source>
</evidence>
<evidence type="ECO:0000256" key="2">
    <source>
        <dbReference type="ARBA" id="ARBA00022729"/>
    </source>
</evidence>
<dbReference type="Pfam" id="PF14718">
    <property type="entry name" value="SLT_L"/>
    <property type="match status" value="1"/>
</dbReference>
<reference evidence="6 7" key="1">
    <citation type="submission" date="2023-04" db="EMBL/GenBank/DDBJ databases">
        <title>A long-awaited taxogenomic arrangement of the family Halomonadaceae.</title>
        <authorList>
            <person name="De La Haba R."/>
            <person name="Chuvochina M."/>
            <person name="Wittouck S."/>
            <person name="Arahal D.R."/>
            <person name="Sanchez-Porro C."/>
            <person name="Hugenholtz P."/>
            <person name="Ventosa A."/>
        </authorList>
    </citation>
    <scope>NUCLEOTIDE SEQUENCE [LARGE SCALE GENOMIC DNA]</scope>
    <source>
        <strain evidence="6 7">DSM 17332</strain>
    </source>
</reference>
<dbReference type="SUPFAM" id="SSF48435">
    <property type="entry name" value="Bacterial muramidases"/>
    <property type="match status" value="1"/>
</dbReference>
<proteinExistence type="inferred from homology"/>